<protein>
    <recommendedName>
        <fullName evidence="2">Phage protein D</fullName>
    </recommendedName>
</protein>
<proteinExistence type="predicted"/>
<evidence type="ECO:0000313" key="1">
    <source>
        <dbReference type="EMBL" id="CAA9290489.1"/>
    </source>
</evidence>
<reference evidence="1" key="1">
    <citation type="submission" date="2020-02" db="EMBL/GenBank/DDBJ databases">
        <authorList>
            <person name="Meier V. D."/>
        </authorList>
    </citation>
    <scope>NUCLEOTIDE SEQUENCE</scope>
    <source>
        <strain evidence="1">AVDCRST_MAG26</strain>
    </source>
</reference>
<accession>A0A6J4JXY0</accession>
<evidence type="ECO:0008006" key="2">
    <source>
        <dbReference type="Google" id="ProtNLM"/>
    </source>
</evidence>
<name>A0A6J4JXY0_9CHLR</name>
<gene>
    <name evidence="1" type="ORF">AVDCRST_MAG26-4053</name>
</gene>
<dbReference type="AlphaFoldDB" id="A0A6J4JXY0"/>
<sequence length="376" mass="39975">MLKGLHLTLLIGPGVPLPVPVEVLEALTEAQVVVNAGENASGFELKFRLSKNSPLQTLFLVSGGALIPIVRVILVATINGTPEVLIDGVMTHHQVMPATDAGGATLVVKGKDLTALMAYIDFSGLPYPAMPVPARVLLILAKYAILGVVPMVIPPLLTDVPVPTDRIPRHQGKDLDYIEQLAAEAGYVFYLRPGPAPGMSVAYWGPEIRVGVPQPALNHDMDVHTNVETLTFNLDTEGAKLPVVWVHEPITKAPIPIPIPNVSLLNPPLGLIPPIPKEVVPLEGVGKLSPIQAALVGLARAAKSGDVVVGTGALDVLRYGRILKARELVGVRGAGLAFDGLYYVRSVTHTIKRGQYKQQFTLVRNGLISTLPVVPA</sequence>
<organism evidence="1">
    <name type="scientific">uncultured Chloroflexia bacterium</name>
    <dbReference type="NCBI Taxonomy" id="1672391"/>
    <lineage>
        <taxon>Bacteria</taxon>
        <taxon>Bacillati</taxon>
        <taxon>Chloroflexota</taxon>
        <taxon>Chloroflexia</taxon>
        <taxon>environmental samples</taxon>
    </lineage>
</organism>
<dbReference type="EMBL" id="CADCTK010000948">
    <property type="protein sequence ID" value="CAA9290489.1"/>
    <property type="molecule type" value="Genomic_DNA"/>
</dbReference>